<keyword evidence="1" id="KW-1185">Reference proteome</keyword>
<dbReference type="Proteomes" id="UP000887565">
    <property type="component" value="Unplaced"/>
</dbReference>
<proteinExistence type="predicted"/>
<dbReference type="AlphaFoldDB" id="A0A915II98"/>
<dbReference type="WBParaSite" id="nRc.2.0.1.t13534-RA">
    <property type="protein sequence ID" value="nRc.2.0.1.t13534-RA"/>
    <property type="gene ID" value="nRc.2.0.1.g13534"/>
</dbReference>
<name>A0A915II98_ROMCU</name>
<accession>A0A915II98</accession>
<organism evidence="1 2">
    <name type="scientific">Romanomermis culicivorax</name>
    <name type="common">Nematode worm</name>
    <dbReference type="NCBI Taxonomy" id="13658"/>
    <lineage>
        <taxon>Eukaryota</taxon>
        <taxon>Metazoa</taxon>
        <taxon>Ecdysozoa</taxon>
        <taxon>Nematoda</taxon>
        <taxon>Enoplea</taxon>
        <taxon>Dorylaimia</taxon>
        <taxon>Mermithida</taxon>
        <taxon>Mermithoidea</taxon>
        <taxon>Mermithidae</taxon>
        <taxon>Romanomermis</taxon>
    </lineage>
</organism>
<evidence type="ECO:0000313" key="1">
    <source>
        <dbReference type="Proteomes" id="UP000887565"/>
    </source>
</evidence>
<sequence>MLSHISDSTNIWNANRVAKELSPIWYYFWPASIKEGRKLKAGVRQHLEKLKVDDKMVKQIIGDGPMPTAK</sequence>
<evidence type="ECO:0000313" key="2">
    <source>
        <dbReference type="WBParaSite" id="nRc.2.0.1.t13534-RA"/>
    </source>
</evidence>
<protein>
    <submittedName>
        <fullName evidence="2">Uncharacterized protein</fullName>
    </submittedName>
</protein>
<reference evidence="2" key="1">
    <citation type="submission" date="2022-11" db="UniProtKB">
        <authorList>
            <consortium name="WormBaseParasite"/>
        </authorList>
    </citation>
    <scope>IDENTIFICATION</scope>
</reference>